<comment type="similarity">
    <text evidence="1">Belongs to the glycosyl hydrolase 12 (cellulase H) family.</text>
</comment>
<dbReference type="GO" id="GO:0008810">
    <property type="term" value="F:cellulase activity"/>
    <property type="evidence" value="ECO:0007669"/>
    <property type="project" value="InterPro"/>
</dbReference>
<dbReference type="InterPro" id="IPR013319">
    <property type="entry name" value="GH11/12"/>
</dbReference>
<dbReference type="InParanoid" id="G2XX30"/>
<dbReference type="InterPro" id="IPR013320">
    <property type="entry name" value="ConA-like_dom_sf"/>
</dbReference>
<dbReference type="Proteomes" id="UP000008177">
    <property type="component" value="Unplaced contigs"/>
</dbReference>
<evidence type="ECO:0000256" key="1">
    <source>
        <dbReference type="ARBA" id="ARBA00005519"/>
    </source>
</evidence>
<dbReference type="STRING" id="999810.G2XX30"/>
<feature type="compositionally biased region" description="Low complexity" evidence="2">
    <location>
        <begin position="214"/>
        <end position="232"/>
    </location>
</feature>
<evidence type="ECO:0000313" key="4">
    <source>
        <dbReference type="EMBL" id="CCD45108.1"/>
    </source>
</evidence>
<dbReference type="AlphaFoldDB" id="G2XX30"/>
<dbReference type="HOGENOM" id="CLU_063917_0_0_1"/>
<dbReference type="OrthoDB" id="89349at2759"/>
<proteinExistence type="inferred from homology"/>
<dbReference type="InterPro" id="IPR002594">
    <property type="entry name" value="GH12"/>
</dbReference>
<gene>
    <name evidence="4" type="ORF">BofuT4P3000018001</name>
</gene>
<dbReference type="Gene3D" id="2.60.120.180">
    <property type="match status" value="1"/>
</dbReference>
<keyword evidence="4" id="KW-0378">Hydrolase</keyword>
<reference evidence="5" key="1">
    <citation type="journal article" date="2011" name="PLoS Genet.">
        <title>Genomic analysis of the necrotrophic fungal pathogens Sclerotinia sclerotiorum and Botrytis cinerea.</title>
        <authorList>
            <person name="Amselem J."/>
            <person name="Cuomo C.A."/>
            <person name="van Kan J.A."/>
            <person name="Viaud M."/>
            <person name="Benito E.P."/>
            <person name="Couloux A."/>
            <person name="Coutinho P.M."/>
            <person name="de Vries R.P."/>
            <person name="Dyer P.S."/>
            <person name="Fillinger S."/>
            <person name="Fournier E."/>
            <person name="Gout L."/>
            <person name="Hahn M."/>
            <person name="Kohn L."/>
            <person name="Lapalu N."/>
            <person name="Plummer K.M."/>
            <person name="Pradier J.M."/>
            <person name="Quevillon E."/>
            <person name="Sharon A."/>
            <person name="Simon A."/>
            <person name="ten Have A."/>
            <person name="Tudzynski B."/>
            <person name="Tudzynski P."/>
            <person name="Wincker P."/>
            <person name="Andrew M."/>
            <person name="Anthouard V."/>
            <person name="Beever R.E."/>
            <person name="Beffa R."/>
            <person name="Benoit I."/>
            <person name="Bouzid O."/>
            <person name="Brault B."/>
            <person name="Chen Z."/>
            <person name="Choquer M."/>
            <person name="Collemare J."/>
            <person name="Cotton P."/>
            <person name="Danchin E.G."/>
            <person name="Da Silva C."/>
            <person name="Gautier A."/>
            <person name="Giraud C."/>
            <person name="Giraud T."/>
            <person name="Gonzalez C."/>
            <person name="Grossetete S."/>
            <person name="Guldener U."/>
            <person name="Henrissat B."/>
            <person name="Howlett B.J."/>
            <person name="Kodira C."/>
            <person name="Kretschmer M."/>
            <person name="Lappartient A."/>
            <person name="Leroch M."/>
            <person name="Levis C."/>
            <person name="Mauceli E."/>
            <person name="Neuveglise C."/>
            <person name="Oeser B."/>
            <person name="Pearson M."/>
            <person name="Poulain J."/>
            <person name="Poussereau N."/>
            <person name="Quesneville H."/>
            <person name="Rascle C."/>
            <person name="Schumacher J."/>
            <person name="Segurens B."/>
            <person name="Sexton A."/>
            <person name="Silva E."/>
            <person name="Sirven C."/>
            <person name="Soanes D.M."/>
            <person name="Talbot N.J."/>
            <person name="Templeton M."/>
            <person name="Yandava C."/>
            <person name="Yarden O."/>
            <person name="Zeng Q."/>
            <person name="Rollins J.A."/>
            <person name="Lebrun M.H."/>
            <person name="Dickman M."/>
        </authorList>
    </citation>
    <scope>NUCLEOTIDE SEQUENCE [LARGE SCALE GENOMIC DNA]</scope>
    <source>
        <strain evidence="5">T4</strain>
    </source>
</reference>
<dbReference type="EMBL" id="FQ790275">
    <property type="protein sequence ID" value="CCD45108.1"/>
    <property type="molecule type" value="Genomic_DNA"/>
</dbReference>
<evidence type="ECO:0000256" key="3">
    <source>
        <dbReference type="SAM" id="SignalP"/>
    </source>
</evidence>
<dbReference type="GO" id="GO:0000272">
    <property type="term" value="P:polysaccharide catabolic process"/>
    <property type="evidence" value="ECO:0007669"/>
    <property type="project" value="InterPro"/>
</dbReference>
<accession>G2XX30</accession>
<evidence type="ECO:0000256" key="2">
    <source>
        <dbReference type="SAM" id="MobiDB-lite"/>
    </source>
</evidence>
<dbReference type="PANTHER" id="PTHR34002:SF11">
    <property type="entry name" value="CONCANAVALIN A-LIKE LECTIN_GLUCANASE"/>
    <property type="match status" value="1"/>
</dbReference>
<protein>
    <submittedName>
        <fullName evidence="4">Glycoside hydrolase family 12 protein</fullName>
    </submittedName>
</protein>
<dbReference type="PANTHER" id="PTHR34002">
    <property type="entry name" value="BLR1656 PROTEIN"/>
    <property type="match status" value="1"/>
</dbReference>
<keyword evidence="3" id="KW-0732">Signal</keyword>
<dbReference type="SUPFAM" id="SSF49899">
    <property type="entry name" value="Concanavalin A-like lectins/glucanases"/>
    <property type="match status" value="1"/>
</dbReference>
<feature type="chain" id="PRO_5003440085" evidence="3">
    <location>
        <begin position="24"/>
        <end position="344"/>
    </location>
</feature>
<feature type="region of interest" description="Disordered" evidence="2">
    <location>
        <begin position="214"/>
        <end position="235"/>
    </location>
</feature>
<organism evidence="4 5">
    <name type="scientific">Botryotinia fuckeliana (strain T4)</name>
    <name type="common">Noble rot fungus</name>
    <name type="synonym">Botrytis cinerea</name>
    <dbReference type="NCBI Taxonomy" id="999810"/>
    <lineage>
        <taxon>Eukaryota</taxon>
        <taxon>Fungi</taxon>
        <taxon>Dikarya</taxon>
        <taxon>Ascomycota</taxon>
        <taxon>Pezizomycotina</taxon>
        <taxon>Leotiomycetes</taxon>
        <taxon>Helotiales</taxon>
        <taxon>Sclerotiniaceae</taxon>
        <taxon>Botrytis</taxon>
    </lineage>
</organism>
<sequence>MLLSSQHKIIFYLFTFLTPSIYAETTQICDSTNATTKSGRYTFFPDIITTDKSGYQCTDFSLADENSGSVGSTTLFNTTFSWSSSSPNISTPHSFPSLTLNLPSILPIPISNISLFPLTNNWALYPGNPLHTISATSPDSLQNASVIAACYLNIYLDLEPSLSQDKRFSATKISIWQANYGGLIPLGYNDTASTISRPVIDLAGISYTLYVSQTSPSTSTSSSSSTYSNSSTAVDEQPQVPQTIYTWYPSVNATTLTAMDISPLLNYLWREVYISSNTYVGFVEWGLDARNSNGNVTWSVYETGMSIKAGTPVKAVGAGKRKEVGRGEMSALVGLCVGAVVLFG</sequence>
<name>G2XX30_BOTF4</name>
<feature type="signal peptide" evidence="3">
    <location>
        <begin position="1"/>
        <end position="23"/>
    </location>
</feature>
<evidence type="ECO:0000313" key="5">
    <source>
        <dbReference type="Proteomes" id="UP000008177"/>
    </source>
</evidence>